<feature type="compositionally biased region" description="Low complexity" evidence="1">
    <location>
        <begin position="146"/>
        <end position="156"/>
    </location>
</feature>
<feature type="signal peptide" evidence="2">
    <location>
        <begin position="1"/>
        <end position="20"/>
    </location>
</feature>
<protein>
    <submittedName>
        <fullName evidence="3">Uncharacterized protein</fullName>
    </submittedName>
</protein>
<evidence type="ECO:0000313" key="4">
    <source>
        <dbReference type="Proteomes" id="UP000029733"/>
    </source>
</evidence>
<proteinExistence type="predicted"/>
<sequence>MKRLFAALIILCLGLEHSSAAISLITDDDIMFRSKEGVLNGKIAYDNFSFQAIGTYKVDSKKNVTFEIDRLMNNGKIYTLMSKPKLTRKLKDSNTKLPKGQNLSLSGENQKEFQEFAQIVANAPSTEEKNAKKTNQSKSGTNASAGQGSSVGNISVGSGGTGSTMPYFPLSSTNTALGETNTETTWSKQFCSVPEYLTNSVKLSIIDKDGKCVEKMAVRDDTKCEYRLDFDKNKAIKQTQYYYIDNESKVQNLGDCVDLVGEEYQSEMWRDDTRCSLSETEKDYGNGVGTFFTTQVLYRGLDGLIYEATDCIAYGKVNEELIEYEKNNTTKQAQRIVNQYYIDPFTEEQIFINKGVKTDKVFDYKEKSCGDWVMDDANLKGKKRTELSFYDDVEGKEEKVTACDYTTTAGKKSEYTMEYTHLEALNEAKPTNEEITKNFHLNLFSYREFPDTCKKKCGVFSTCSYACPYQALTNTAAAAWTTTYTKYDVTKKDVYIRPDGSEYIIYYDPTGKNERFYEWRRKEIPASDSINLNEEWRTYYEVHRKHFENDTTKNIEKTTEYKNWTNNGTNFCVRANNAGGRNSSCAEYAR</sequence>
<evidence type="ECO:0000256" key="2">
    <source>
        <dbReference type="SAM" id="SignalP"/>
    </source>
</evidence>
<feature type="compositionally biased region" description="Polar residues" evidence="1">
    <location>
        <begin position="133"/>
        <end position="145"/>
    </location>
</feature>
<dbReference type="Proteomes" id="UP000029733">
    <property type="component" value="Unassembled WGS sequence"/>
</dbReference>
<reference evidence="3 4" key="1">
    <citation type="journal article" date="2014" name="Genome Announc.">
        <title>Draft genome sequences of eight enterohepatic helicobacter species isolated from both laboratory and wild rodents.</title>
        <authorList>
            <person name="Sheh A."/>
            <person name="Shen Z."/>
            <person name="Fox J.G."/>
        </authorList>
    </citation>
    <scope>NUCLEOTIDE SEQUENCE [LARGE SCALE GENOMIC DNA]</scope>
    <source>
        <strain evidence="3 4">MIT 09-6949</strain>
    </source>
</reference>
<dbReference type="STRING" id="1677920.LS71_04060"/>
<accession>A0A4U8T7C0</accession>
<keyword evidence="2" id="KW-0732">Signal</keyword>
<organism evidence="3 4">
    <name type="scientific">Helicobacter jaachi</name>
    <dbReference type="NCBI Taxonomy" id="1677920"/>
    <lineage>
        <taxon>Bacteria</taxon>
        <taxon>Pseudomonadati</taxon>
        <taxon>Campylobacterota</taxon>
        <taxon>Epsilonproteobacteria</taxon>
        <taxon>Campylobacterales</taxon>
        <taxon>Helicobacteraceae</taxon>
        <taxon>Helicobacter</taxon>
    </lineage>
</organism>
<feature type="region of interest" description="Disordered" evidence="1">
    <location>
        <begin position="124"/>
        <end position="156"/>
    </location>
</feature>
<evidence type="ECO:0000256" key="1">
    <source>
        <dbReference type="SAM" id="MobiDB-lite"/>
    </source>
</evidence>
<gene>
    <name evidence="3" type="ORF">LS71_008385</name>
</gene>
<dbReference type="RefSeq" id="WP_034354018.1">
    <property type="nucleotide sequence ID" value="NZ_JRPR02000009.1"/>
</dbReference>
<feature type="chain" id="PRO_5020222523" evidence="2">
    <location>
        <begin position="21"/>
        <end position="590"/>
    </location>
</feature>
<name>A0A4U8T7C0_9HELI</name>
<keyword evidence="4" id="KW-1185">Reference proteome</keyword>
<comment type="caution">
    <text evidence="3">The sequence shown here is derived from an EMBL/GenBank/DDBJ whole genome shotgun (WGS) entry which is preliminary data.</text>
</comment>
<dbReference type="OrthoDB" id="5325882at2"/>
<dbReference type="EMBL" id="JRPR02000009">
    <property type="protein sequence ID" value="TLD95414.1"/>
    <property type="molecule type" value="Genomic_DNA"/>
</dbReference>
<dbReference type="AlphaFoldDB" id="A0A4U8T7C0"/>
<evidence type="ECO:0000313" key="3">
    <source>
        <dbReference type="EMBL" id="TLD95414.1"/>
    </source>
</evidence>